<dbReference type="PANTHER" id="PTHR30509:SF9">
    <property type="entry name" value="MULTIDRUG RESISTANCE PROTEIN MDTO"/>
    <property type="match status" value="1"/>
</dbReference>
<evidence type="ECO:0000256" key="3">
    <source>
        <dbReference type="ARBA" id="ARBA00022692"/>
    </source>
</evidence>
<gene>
    <name evidence="9" type="ordered locus">CD196_2085</name>
</gene>
<keyword evidence="3 7" id="KW-0812">Transmembrane</keyword>
<feature type="transmembrane region" description="Helical" evidence="7">
    <location>
        <begin position="464"/>
        <end position="484"/>
    </location>
</feature>
<organism evidence="9 10">
    <name type="scientific">Clostridioides difficile (strain CD196)</name>
    <name type="common">Peptoclostridium difficile</name>
    <dbReference type="NCBI Taxonomy" id="645462"/>
    <lineage>
        <taxon>Bacteria</taxon>
        <taxon>Bacillati</taxon>
        <taxon>Bacillota</taxon>
        <taxon>Clostridia</taxon>
        <taxon>Peptostreptococcales</taxon>
        <taxon>Peptostreptococcaceae</taxon>
        <taxon>Clostridioides</taxon>
    </lineage>
</organism>
<evidence type="ECO:0000256" key="2">
    <source>
        <dbReference type="ARBA" id="ARBA00022475"/>
    </source>
</evidence>
<comment type="subcellular location">
    <subcellularLocation>
        <location evidence="1">Cell membrane</location>
        <topology evidence="1">Multi-pass membrane protein</topology>
    </subcellularLocation>
</comment>
<evidence type="ECO:0000259" key="8">
    <source>
        <dbReference type="Pfam" id="PF13515"/>
    </source>
</evidence>
<evidence type="ECO:0000313" key="10">
    <source>
        <dbReference type="Proteomes" id="UP000002068"/>
    </source>
</evidence>
<keyword evidence="5 7" id="KW-0472">Membrane</keyword>
<evidence type="ECO:0000256" key="6">
    <source>
        <dbReference type="ARBA" id="ARBA00043993"/>
    </source>
</evidence>
<evidence type="ECO:0000256" key="1">
    <source>
        <dbReference type="ARBA" id="ARBA00004651"/>
    </source>
</evidence>
<feature type="transmembrane region" description="Helical" evidence="7">
    <location>
        <begin position="425"/>
        <end position="452"/>
    </location>
</feature>
<evidence type="ECO:0000256" key="4">
    <source>
        <dbReference type="ARBA" id="ARBA00022989"/>
    </source>
</evidence>
<feature type="domain" description="Integral membrane bound transporter" evidence="8">
    <location>
        <begin position="382"/>
        <end position="503"/>
    </location>
</feature>
<evidence type="ECO:0000256" key="7">
    <source>
        <dbReference type="SAM" id="Phobius"/>
    </source>
</evidence>
<keyword evidence="2" id="KW-1003">Cell membrane</keyword>
<feature type="transmembrane region" description="Helical" evidence="7">
    <location>
        <begin position="129"/>
        <end position="148"/>
    </location>
</feature>
<evidence type="ECO:0000313" key="9">
    <source>
        <dbReference type="EMBL" id="CBA63998.1"/>
    </source>
</evidence>
<proteinExistence type="inferred from homology"/>
<feature type="transmembrane region" description="Helical" evidence="7">
    <location>
        <begin position="490"/>
        <end position="508"/>
    </location>
</feature>
<dbReference type="PANTHER" id="PTHR30509">
    <property type="entry name" value="P-HYDROXYBENZOIC ACID EFFLUX PUMP SUBUNIT-RELATED"/>
    <property type="match status" value="1"/>
</dbReference>
<feature type="transmembrane region" description="Helical" evidence="7">
    <location>
        <begin position="370"/>
        <end position="390"/>
    </location>
</feature>
<accession>A0A0H3N3P3</accession>
<dbReference type="AlphaFoldDB" id="A0A0H3N3P3"/>
<evidence type="ECO:0000256" key="5">
    <source>
        <dbReference type="ARBA" id="ARBA00023136"/>
    </source>
</evidence>
<comment type="similarity">
    <text evidence="6">Belongs to the YccS/YhfK family.</text>
</comment>
<keyword evidence="4 7" id="KW-1133">Transmembrane helix</keyword>
<protein>
    <submittedName>
        <fullName evidence="9">Membrane protein</fullName>
    </submittedName>
</protein>
<dbReference type="GO" id="GO:0005886">
    <property type="term" value="C:plasma membrane"/>
    <property type="evidence" value="ECO:0007669"/>
    <property type="project" value="UniProtKB-SubCell"/>
</dbReference>
<name>A0A0H3N3P3_CLODC</name>
<dbReference type="KEGG" id="cdc:CD196_2085"/>
<dbReference type="HOGENOM" id="CLU_029333_0_0_9"/>
<dbReference type="EMBL" id="FN538970">
    <property type="protein sequence ID" value="CBA63998.1"/>
    <property type="molecule type" value="Genomic_DNA"/>
</dbReference>
<feature type="transmembrane region" description="Helical" evidence="7">
    <location>
        <begin position="12"/>
        <end position="28"/>
    </location>
</feature>
<feature type="transmembrane region" description="Helical" evidence="7">
    <location>
        <begin position="81"/>
        <end position="98"/>
    </location>
</feature>
<dbReference type="Pfam" id="PF13515">
    <property type="entry name" value="FUSC_2"/>
    <property type="match status" value="1"/>
</dbReference>
<reference evidence="9 10" key="1">
    <citation type="journal article" date="2009" name="Genome Biol.">
        <title>Comparative genome and phenotypic analysis of Clostridium difficile 027 strains provides insight into the evolution of a hypervirulent bacterium.</title>
        <authorList>
            <person name="Stabler R.A."/>
            <person name="He M."/>
            <person name="Dawson L."/>
            <person name="Martin M."/>
            <person name="Valiente E."/>
            <person name="Corton C."/>
            <person name="Lawley T.D."/>
            <person name="Sebaihia M."/>
            <person name="Quail M.A."/>
            <person name="Rose G."/>
            <person name="Gerding D.N."/>
            <person name="Gibert M."/>
            <person name="Popoff M.R."/>
            <person name="Parkhill J."/>
            <person name="Dougan G."/>
            <person name="Wren B.W."/>
        </authorList>
    </citation>
    <scope>NUCLEOTIDE SEQUENCE [LARGE SCALE GENOMIC DNA]</scope>
    <source>
        <strain evidence="9 10">CD196</strain>
    </source>
</reference>
<sequence>MMTKKLVISKTKLFIFIIAFISIFIYLFGSKNTLIGVGIVTAMLTLLERDLTISPIKNLLKYLAINIILGILSFFAVQNMYLGVLLNFIALFIIGYVFSYDLKRAVYVPFGLMYIFMVSIPVGKSEFPMRLSALAVGAVIIMIAQFVMNRNRMKNVGDKELISICDELLEKISLLKNTINDDSSIIKSSMRKIDSCNYRINSISKNLKMVIFDNRKDDFYISIRGIDIMNILFSLERISLIMERYKKDSKEFEDEDIKNILEESSINSKSDVLVVATKEINYIKMCLENKDTITDKEILGFRDYVIAQDTKNINLKEIYSVLENLYEFLVDYKKVKSRDEKKAERKSKIPHEFKRLSIYKKNFNLNSIRFSYAVKIALATAVAGFIMDYFHLRDGRWIMLTVFSLTQPYAENCIQRSRKRIEGTFIGAVIFIVLFSIIKDSTLRSLIVLLAGYINSYVVDYRKLMVCVTVSALGSAVVMGDPNVLTISRISYVALGAIIALIVNKFILPYDAKTGYQHVIEMYKGIVKNIIDEVNKSIENVADVYYIKNLLLIPSLIEDRLMLINAIYKDKHQEDFLENQKLLISNMYNLYINVNKNKIKDEDVEKILRDTNYISNYNVDKYDEGRSVILESIVNTKSLGDKIICLNLLQTLNGVKEMYRISNITKVSIKEAA</sequence>
<dbReference type="InterPro" id="IPR049453">
    <property type="entry name" value="Memb_transporter_dom"/>
</dbReference>
<feature type="transmembrane region" description="Helical" evidence="7">
    <location>
        <begin position="105"/>
        <end position="123"/>
    </location>
</feature>
<dbReference type="Proteomes" id="UP000002068">
    <property type="component" value="Chromosome"/>
</dbReference>